<proteinExistence type="predicted"/>
<reference evidence="3" key="1">
    <citation type="journal article" date="2023" name="PLoS Negl. Trop. Dis.">
        <title>A genome sequence for Biomphalaria pfeifferi, the major vector snail for the human-infecting parasite Schistosoma mansoni.</title>
        <authorList>
            <person name="Bu L."/>
            <person name="Lu L."/>
            <person name="Laidemitt M.R."/>
            <person name="Zhang S.M."/>
            <person name="Mutuku M."/>
            <person name="Mkoji G."/>
            <person name="Steinauer M."/>
            <person name="Loker E.S."/>
        </authorList>
    </citation>
    <scope>NUCLEOTIDE SEQUENCE</scope>
    <source>
        <strain evidence="3">KasaAsao</strain>
    </source>
</reference>
<feature type="compositionally biased region" description="Polar residues" evidence="1">
    <location>
        <begin position="202"/>
        <end position="223"/>
    </location>
</feature>
<keyword evidence="4" id="KW-1185">Reference proteome</keyword>
<keyword evidence="2" id="KW-0472">Membrane</keyword>
<dbReference type="AlphaFoldDB" id="A0AAD8CBH6"/>
<evidence type="ECO:0000313" key="3">
    <source>
        <dbReference type="EMBL" id="KAK0069249.1"/>
    </source>
</evidence>
<dbReference type="EMBL" id="JASAOG010000003">
    <property type="protein sequence ID" value="KAK0069249.1"/>
    <property type="molecule type" value="Genomic_DNA"/>
</dbReference>
<feature type="region of interest" description="Disordered" evidence="1">
    <location>
        <begin position="202"/>
        <end position="241"/>
    </location>
</feature>
<feature type="transmembrane region" description="Helical" evidence="2">
    <location>
        <begin position="303"/>
        <end position="327"/>
    </location>
</feature>
<reference evidence="3" key="2">
    <citation type="submission" date="2023-04" db="EMBL/GenBank/DDBJ databases">
        <authorList>
            <person name="Bu L."/>
            <person name="Lu L."/>
            <person name="Laidemitt M.R."/>
            <person name="Zhang S.M."/>
            <person name="Mutuku M."/>
            <person name="Mkoji G."/>
            <person name="Steinauer M."/>
            <person name="Loker E.S."/>
        </authorList>
    </citation>
    <scope>NUCLEOTIDE SEQUENCE</scope>
    <source>
        <strain evidence="3">KasaAsao</strain>
        <tissue evidence="3">Whole Snail</tissue>
    </source>
</reference>
<accession>A0AAD8CBH6</accession>
<evidence type="ECO:0000256" key="2">
    <source>
        <dbReference type="SAM" id="Phobius"/>
    </source>
</evidence>
<keyword evidence="2" id="KW-0812">Transmembrane</keyword>
<protein>
    <submittedName>
        <fullName evidence="3">Uncharacterized protein</fullName>
    </submittedName>
</protein>
<feature type="non-terminal residue" evidence="3">
    <location>
        <position position="1"/>
    </location>
</feature>
<sequence length="338" mass="36850">PAKYPCVTSLLPMSAWKYQYDIYISQSFSSYNFLVQFIVPAAYRFNLTSNAKFTQTGLGIPGKPLGADTAFYGLQYALNNPVDKYYHFQLSNKVKPFAAYVFGTKGTSSFCHPLGFSYNAKQTSINFDKELFVEQLKAHDETTQPQVTCGMQETSTGFSVDNSSCTCDTAGNSASTVPTTIADTTGTTNSDTTSHIENTITTFVNDTTPDLSTDTNIQSNTPASTQSSIQTSQSNSGSTSESSIQSFLQSSTLNDTSTFDDLSSTTKTYTDLDFSDLVIEAKNTSAYRRTLISIPDTRVSAKVIGGFGIIIISSVFTFVSSGDLTYLKVIITKFMFKH</sequence>
<organism evidence="3 4">
    <name type="scientific">Biomphalaria pfeifferi</name>
    <name type="common">Bloodfluke planorb</name>
    <name type="synonym">Freshwater snail</name>
    <dbReference type="NCBI Taxonomy" id="112525"/>
    <lineage>
        <taxon>Eukaryota</taxon>
        <taxon>Metazoa</taxon>
        <taxon>Spiralia</taxon>
        <taxon>Lophotrochozoa</taxon>
        <taxon>Mollusca</taxon>
        <taxon>Gastropoda</taxon>
        <taxon>Heterobranchia</taxon>
        <taxon>Euthyneura</taxon>
        <taxon>Panpulmonata</taxon>
        <taxon>Hygrophila</taxon>
        <taxon>Lymnaeoidea</taxon>
        <taxon>Planorbidae</taxon>
        <taxon>Biomphalaria</taxon>
    </lineage>
</organism>
<dbReference type="Proteomes" id="UP001233172">
    <property type="component" value="Unassembled WGS sequence"/>
</dbReference>
<evidence type="ECO:0000256" key="1">
    <source>
        <dbReference type="SAM" id="MobiDB-lite"/>
    </source>
</evidence>
<evidence type="ECO:0000313" key="4">
    <source>
        <dbReference type="Proteomes" id="UP001233172"/>
    </source>
</evidence>
<feature type="compositionally biased region" description="Low complexity" evidence="1">
    <location>
        <begin position="224"/>
        <end position="241"/>
    </location>
</feature>
<keyword evidence="2" id="KW-1133">Transmembrane helix</keyword>
<comment type="caution">
    <text evidence="3">The sequence shown here is derived from an EMBL/GenBank/DDBJ whole genome shotgun (WGS) entry which is preliminary data.</text>
</comment>
<gene>
    <name evidence="3" type="ORF">Bpfe_001431</name>
</gene>
<name>A0AAD8CBH6_BIOPF</name>